<evidence type="ECO:0000313" key="1">
    <source>
        <dbReference type="EMBL" id="SMS10739.1"/>
    </source>
</evidence>
<evidence type="ECO:0000313" key="2">
    <source>
        <dbReference type="Proteomes" id="UP000196842"/>
    </source>
</evidence>
<name>A0A1Y6JLQ1_PSEVI</name>
<gene>
    <name evidence="1" type="ORF">CFBP1590__3153</name>
</gene>
<organism evidence="1 2">
    <name type="scientific">Pseudomonas viridiflava</name>
    <name type="common">Phytomonas viridiflava</name>
    <dbReference type="NCBI Taxonomy" id="33069"/>
    <lineage>
        <taxon>Bacteria</taxon>
        <taxon>Pseudomonadati</taxon>
        <taxon>Pseudomonadota</taxon>
        <taxon>Gammaproteobacteria</taxon>
        <taxon>Pseudomonadales</taxon>
        <taxon>Pseudomonadaceae</taxon>
        <taxon>Pseudomonas</taxon>
    </lineage>
</organism>
<dbReference type="AlphaFoldDB" id="A0A1Y6JLQ1"/>
<protein>
    <submittedName>
        <fullName evidence="1">Uncharacterized protein</fullName>
    </submittedName>
</protein>
<reference evidence="1 2" key="1">
    <citation type="submission" date="2017-05" db="EMBL/GenBank/DDBJ databases">
        <authorList>
            <person name="Song R."/>
            <person name="Chenine A.L."/>
            <person name="Ruprecht R.M."/>
        </authorList>
    </citation>
    <scope>NUCLEOTIDE SEQUENCE [LARGE SCALE GENOMIC DNA]</scope>
    <source>
        <strain evidence="1 2">CFBP 1590</strain>
    </source>
</reference>
<dbReference type="KEGG" id="pvd:CFBP1590__3153"/>
<accession>A0A1Y6JLQ1</accession>
<dbReference type="EMBL" id="LT855380">
    <property type="protein sequence ID" value="SMS10739.1"/>
    <property type="molecule type" value="Genomic_DNA"/>
</dbReference>
<dbReference type="Proteomes" id="UP000196842">
    <property type="component" value="Chromosome I"/>
</dbReference>
<sequence>MIGRLFPSSALIVMHNSASTLIVPMLRVGMHPVTLRVTNGTDCGFGEPGA</sequence>
<proteinExistence type="predicted"/>